<evidence type="ECO:0000313" key="1">
    <source>
        <dbReference type="EMBL" id="ESA19570.1"/>
    </source>
</evidence>
<dbReference type="AlphaFoldDB" id="U9UGT0"/>
<dbReference type="HOGENOM" id="CLU_2639319_0_0_1"/>
<accession>U9UGT0</accession>
<reference evidence="1" key="1">
    <citation type="submission" date="2013-07" db="EMBL/GenBank/DDBJ databases">
        <title>The genome of an arbuscular mycorrhizal fungus provides insights into the evolution of the oldest plant symbiosis.</title>
        <authorList>
            <consortium name="DOE Joint Genome Institute"/>
            <person name="Tisserant E."/>
            <person name="Malbreil M."/>
            <person name="Kuo A."/>
            <person name="Kohler A."/>
            <person name="Symeonidi A."/>
            <person name="Balestrini R."/>
            <person name="Charron P."/>
            <person name="Duensing N."/>
            <person name="Frei-dit-Frey N."/>
            <person name="Gianinazzi-Pearson V."/>
            <person name="Gilbert B."/>
            <person name="Handa Y."/>
            <person name="Hijri M."/>
            <person name="Kaul R."/>
            <person name="Kawaguchi M."/>
            <person name="Krajinski F."/>
            <person name="Lammers P."/>
            <person name="Lapierre D."/>
            <person name="Masclaux F.G."/>
            <person name="Murat C."/>
            <person name="Morin E."/>
            <person name="Ndikumana S."/>
            <person name="Pagni M."/>
            <person name="Petitpierre D."/>
            <person name="Requena N."/>
            <person name="Rosikiewicz P."/>
            <person name="Riley R."/>
            <person name="Saito K."/>
            <person name="San Clemente H."/>
            <person name="Shapiro H."/>
            <person name="van Tuinen D."/>
            <person name="Becard G."/>
            <person name="Bonfante P."/>
            <person name="Paszkowski U."/>
            <person name="Shachar-Hill Y."/>
            <person name="Young J.P."/>
            <person name="Sanders I.R."/>
            <person name="Henrissat B."/>
            <person name="Rensing S.A."/>
            <person name="Grigoriev I.V."/>
            <person name="Corradi N."/>
            <person name="Roux C."/>
            <person name="Martin F."/>
        </authorList>
    </citation>
    <scope>NUCLEOTIDE SEQUENCE</scope>
    <source>
        <strain evidence="1">DAOM 197198</strain>
    </source>
</reference>
<organism evidence="1">
    <name type="scientific">Rhizophagus irregularis (strain DAOM 181602 / DAOM 197198 / MUCL 43194)</name>
    <name type="common">Arbuscular mycorrhizal fungus</name>
    <name type="synonym">Glomus intraradices</name>
    <dbReference type="NCBI Taxonomy" id="747089"/>
    <lineage>
        <taxon>Eukaryota</taxon>
        <taxon>Fungi</taxon>
        <taxon>Fungi incertae sedis</taxon>
        <taxon>Mucoromycota</taxon>
        <taxon>Glomeromycotina</taxon>
        <taxon>Glomeromycetes</taxon>
        <taxon>Glomerales</taxon>
        <taxon>Glomeraceae</taxon>
        <taxon>Rhizophagus</taxon>
    </lineage>
</organism>
<proteinExistence type="predicted"/>
<protein>
    <submittedName>
        <fullName evidence="1">Uncharacterized protein</fullName>
    </submittedName>
</protein>
<dbReference type="EMBL" id="KI278132">
    <property type="protein sequence ID" value="ESA19570.1"/>
    <property type="molecule type" value="Genomic_DNA"/>
</dbReference>
<gene>
    <name evidence="1" type="ORF">GLOINDRAFT_2115</name>
</gene>
<sequence>MWQDWCTSNEVDPLFKYDLFAEETFEVRNSLYSGWSSYWKELTYENLYNITTIIVIKRSIPEYYFHMAWLQQVVIQI</sequence>
<name>U9UGT0_RHIID</name>